<proteinExistence type="predicted"/>
<comment type="caution">
    <text evidence="1">The sequence shown here is derived from an EMBL/GenBank/DDBJ whole genome shotgun (WGS) entry which is preliminary data.</text>
</comment>
<evidence type="ECO:0000313" key="1">
    <source>
        <dbReference type="EMBL" id="MED6255897.1"/>
    </source>
</evidence>
<evidence type="ECO:0000313" key="2">
    <source>
        <dbReference type="Proteomes" id="UP001345963"/>
    </source>
</evidence>
<protein>
    <submittedName>
        <fullName evidence="1">Uncharacterized protein</fullName>
    </submittedName>
</protein>
<feature type="non-terminal residue" evidence="1">
    <location>
        <position position="1"/>
    </location>
</feature>
<sequence>SLALELFSLKPPASYLHFGDLCLLPTEVSPLGFKFSPRQKQFSSVFSSVSG</sequence>
<dbReference type="Proteomes" id="UP001345963">
    <property type="component" value="Unassembled WGS sequence"/>
</dbReference>
<dbReference type="EMBL" id="JAHUTI010072270">
    <property type="protein sequence ID" value="MED6255897.1"/>
    <property type="molecule type" value="Genomic_DNA"/>
</dbReference>
<organism evidence="1 2">
    <name type="scientific">Ataeniobius toweri</name>
    <dbReference type="NCBI Taxonomy" id="208326"/>
    <lineage>
        <taxon>Eukaryota</taxon>
        <taxon>Metazoa</taxon>
        <taxon>Chordata</taxon>
        <taxon>Craniata</taxon>
        <taxon>Vertebrata</taxon>
        <taxon>Euteleostomi</taxon>
        <taxon>Actinopterygii</taxon>
        <taxon>Neopterygii</taxon>
        <taxon>Teleostei</taxon>
        <taxon>Neoteleostei</taxon>
        <taxon>Acanthomorphata</taxon>
        <taxon>Ovalentaria</taxon>
        <taxon>Atherinomorphae</taxon>
        <taxon>Cyprinodontiformes</taxon>
        <taxon>Goodeidae</taxon>
        <taxon>Ataeniobius</taxon>
    </lineage>
</organism>
<gene>
    <name evidence="1" type="ORF">ATANTOWER_016593</name>
</gene>
<name>A0ABU7BZ10_9TELE</name>
<keyword evidence="2" id="KW-1185">Reference proteome</keyword>
<accession>A0ABU7BZ10</accession>
<reference evidence="1 2" key="1">
    <citation type="submission" date="2021-07" db="EMBL/GenBank/DDBJ databases">
        <authorList>
            <person name="Palmer J.M."/>
        </authorList>
    </citation>
    <scope>NUCLEOTIDE SEQUENCE [LARGE SCALE GENOMIC DNA]</scope>
    <source>
        <strain evidence="1 2">AT_MEX2019</strain>
        <tissue evidence="1">Muscle</tissue>
    </source>
</reference>